<evidence type="ECO:0000256" key="5">
    <source>
        <dbReference type="ARBA" id="ARBA00022664"/>
    </source>
</evidence>
<dbReference type="GO" id="GO:0005737">
    <property type="term" value="C:cytoplasm"/>
    <property type="evidence" value="ECO:0007669"/>
    <property type="project" value="UniProtKB-SubCell"/>
</dbReference>
<evidence type="ECO:0000256" key="2">
    <source>
        <dbReference type="ARBA" id="ARBA00004496"/>
    </source>
</evidence>
<feature type="domain" description="SDE2-like" evidence="11">
    <location>
        <begin position="78"/>
        <end position="179"/>
    </location>
</feature>
<reference evidence="13" key="2">
    <citation type="submission" date="2023-11" db="UniProtKB">
        <authorList>
            <consortium name="WormBaseParasite"/>
        </authorList>
    </citation>
    <scope>IDENTIFICATION</scope>
</reference>
<accession>A0AA85JR60</accession>
<evidence type="ECO:0000313" key="13">
    <source>
        <dbReference type="WBParaSite" id="TREG1_51740.1"/>
    </source>
</evidence>
<dbReference type="GO" id="GO:0005634">
    <property type="term" value="C:nucleus"/>
    <property type="evidence" value="ECO:0007669"/>
    <property type="project" value="UniProtKB-SubCell"/>
</dbReference>
<evidence type="ECO:0000259" key="10">
    <source>
        <dbReference type="Pfam" id="PF13297"/>
    </source>
</evidence>
<dbReference type="GO" id="GO:0008380">
    <property type="term" value="P:RNA splicing"/>
    <property type="evidence" value="ECO:0007669"/>
    <property type="project" value="UniProtKB-KW"/>
</dbReference>
<dbReference type="Pfam" id="PF22782">
    <property type="entry name" value="SDE2"/>
    <property type="match status" value="1"/>
</dbReference>
<dbReference type="AlphaFoldDB" id="A0AA85JR60"/>
<evidence type="ECO:0000256" key="1">
    <source>
        <dbReference type="ARBA" id="ARBA00004123"/>
    </source>
</evidence>
<keyword evidence="7" id="KW-0539">Nucleus</keyword>
<keyword evidence="4" id="KW-0963">Cytoplasm</keyword>
<keyword evidence="12" id="KW-1185">Reference proteome</keyword>
<evidence type="ECO:0000256" key="4">
    <source>
        <dbReference type="ARBA" id="ARBA00022490"/>
    </source>
</evidence>
<dbReference type="WBParaSite" id="TREG1_51740.1">
    <property type="protein sequence ID" value="TREG1_51740.1"/>
    <property type="gene ID" value="TREG1_51740"/>
</dbReference>
<keyword evidence="8" id="KW-0131">Cell cycle</keyword>
<evidence type="ECO:0000256" key="8">
    <source>
        <dbReference type="ARBA" id="ARBA00023306"/>
    </source>
</evidence>
<comment type="subcellular location">
    <subcellularLocation>
        <location evidence="2">Cytoplasm</location>
    </subcellularLocation>
    <subcellularLocation>
        <location evidence="1">Nucleus</location>
    </subcellularLocation>
</comment>
<reference evidence="12" key="1">
    <citation type="submission" date="2022-06" db="EMBL/GenBank/DDBJ databases">
        <authorList>
            <person name="Berger JAMES D."/>
            <person name="Berger JAMES D."/>
        </authorList>
    </citation>
    <scope>NUCLEOTIDE SEQUENCE [LARGE SCALE GENOMIC DNA]</scope>
</reference>
<feature type="compositionally biased region" description="Basic and acidic residues" evidence="9">
    <location>
        <begin position="245"/>
        <end position="256"/>
    </location>
</feature>
<keyword evidence="6" id="KW-0508">mRNA splicing</keyword>
<keyword evidence="5" id="KW-0507">mRNA processing</keyword>
<dbReference type="Pfam" id="PF13297">
    <property type="entry name" value="SDE2_2C"/>
    <property type="match status" value="1"/>
</dbReference>
<comment type="similarity">
    <text evidence="3">Belongs to the SDE2 family.</text>
</comment>
<evidence type="ECO:0000256" key="3">
    <source>
        <dbReference type="ARBA" id="ARBA00008726"/>
    </source>
</evidence>
<dbReference type="Proteomes" id="UP000050795">
    <property type="component" value="Unassembled WGS sequence"/>
</dbReference>
<dbReference type="InterPro" id="IPR053822">
    <property type="entry name" value="SDE2-like_dom"/>
</dbReference>
<feature type="region of interest" description="Disordered" evidence="9">
    <location>
        <begin position="224"/>
        <end position="294"/>
    </location>
</feature>
<evidence type="ECO:0000256" key="9">
    <source>
        <dbReference type="SAM" id="MobiDB-lite"/>
    </source>
</evidence>
<dbReference type="InterPro" id="IPR025086">
    <property type="entry name" value="SDE2/SF3A3_SAP"/>
</dbReference>
<evidence type="ECO:0000259" key="11">
    <source>
        <dbReference type="Pfam" id="PF22782"/>
    </source>
</evidence>
<feature type="domain" description="SDE2/SF3A3 SAP" evidence="10">
    <location>
        <begin position="277"/>
        <end position="359"/>
    </location>
</feature>
<dbReference type="PANTHER" id="PTHR12786">
    <property type="entry name" value="SPLICING FACTOR SF3A-RELATED"/>
    <property type="match status" value="1"/>
</dbReference>
<evidence type="ECO:0000256" key="7">
    <source>
        <dbReference type="ARBA" id="ARBA00023242"/>
    </source>
</evidence>
<name>A0AA85JR60_TRIRE</name>
<dbReference type="PANTHER" id="PTHR12786:SF1">
    <property type="entry name" value="SPLICING REGULATOR SDE2"/>
    <property type="match status" value="1"/>
</dbReference>
<evidence type="ECO:0000256" key="6">
    <source>
        <dbReference type="ARBA" id="ARBA00023187"/>
    </source>
</evidence>
<feature type="compositionally biased region" description="Acidic residues" evidence="9">
    <location>
        <begin position="225"/>
        <end position="237"/>
    </location>
</feature>
<sequence length="362" mass="41465">MLTRLRPFNLFITEAVMPLVKIVTLCEAQFCGCEMYTQDLSSPLDTEDVYYTHNGRIINNLEDIPKDAVLQKHYRLRGGKGGFGSMLRAIGSQIEKTTNHEMCRDLSGRRMRDVNMEKRLKEWYATADERERKKMEEYLERRRKRQELLKEGPLPGHKFSDRDYERQKRKIAYELRSALDTAIENVLKETKSTASLSPSSSIEQHSTKRTRLWIEELDNVLCSDSSEEEKLENEDFLSSDGSPNPEKENDNEDTTKSTDIPVDSSENNDSKQETTSNEKKEDSENSRVDHPTAVVQPLTDEQLNEINTAESLETFGLDVLKATLTARGLKCGGTLKERANRLFSVKGLSPDQYPMKLLARTK</sequence>
<feature type="compositionally biased region" description="Basic and acidic residues" evidence="9">
    <location>
        <begin position="268"/>
        <end position="290"/>
    </location>
</feature>
<protein>
    <submittedName>
        <fullName evidence="13">Replication stress response regulator SDE2</fullName>
    </submittedName>
</protein>
<proteinExistence type="inferred from homology"/>
<organism evidence="12 13">
    <name type="scientific">Trichobilharzia regenti</name>
    <name type="common">Nasal bird schistosome</name>
    <dbReference type="NCBI Taxonomy" id="157069"/>
    <lineage>
        <taxon>Eukaryota</taxon>
        <taxon>Metazoa</taxon>
        <taxon>Spiralia</taxon>
        <taxon>Lophotrochozoa</taxon>
        <taxon>Platyhelminthes</taxon>
        <taxon>Trematoda</taxon>
        <taxon>Digenea</taxon>
        <taxon>Strigeidida</taxon>
        <taxon>Schistosomatoidea</taxon>
        <taxon>Schistosomatidae</taxon>
        <taxon>Trichobilharzia</taxon>
    </lineage>
</organism>
<evidence type="ECO:0000313" key="12">
    <source>
        <dbReference type="Proteomes" id="UP000050795"/>
    </source>
</evidence>
<dbReference type="InterPro" id="IPR051421">
    <property type="entry name" value="RNA_Proc_DNA_Dmg_Regulator"/>
</dbReference>
<dbReference type="GO" id="GO:0006397">
    <property type="term" value="P:mRNA processing"/>
    <property type="evidence" value="ECO:0007669"/>
    <property type="project" value="UniProtKB-KW"/>
</dbReference>